<organism evidence="1 2">
    <name type="scientific">Panagrolaimus sp. JU765</name>
    <dbReference type="NCBI Taxonomy" id="591449"/>
    <lineage>
        <taxon>Eukaryota</taxon>
        <taxon>Metazoa</taxon>
        <taxon>Ecdysozoa</taxon>
        <taxon>Nematoda</taxon>
        <taxon>Chromadorea</taxon>
        <taxon>Rhabditida</taxon>
        <taxon>Tylenchina</taxon>
        <taxon>Panagrolaimomorpha</taxon>
        <taxon>Panagrolaimoidea</taxon>
        <taxon>Panagrolaimidae</taxon>
        <taxon>Panagrolaimus</taxon>
    </lineage>
</organism>
<evidence type="ECO:0000313" key="2">
    <source>
        <dbReference type="WBParaSite" id="JU765_v2.g15886.t1"/>
    </source>
</evidence>
<evidence type="ECO:0000313" key="1">
    <source>
        <dbReference type="Proteomes" id="UP000887576"/>
    </source>
</evidence>
<proteinExistence type="predicted"/>
<sequence>MVKEYSRPAADKKLNLKIIRPFSTLKSTIDYLLNLLAIYKKDEEWSQVYSFVSDRFRAIRHDLIVQDLEPQLIVSLLEPMIPFYLEAKKRCEQLKTNSYNKKLHSSELTECFSRWISAAKKGAKVDENLILAYGYFYLDKNETPEELFHVFGFNDLTNQLAENWIDYYNGNYCKIFQLYNELDSNVLRAALLPHIGLLRFRILEDFRIVFGIRGLVFEVEDLVKILDFKSKETVEKCLKDVFKIEGKFPSPFSFANLIVRQFDKTNLQFYWFED</sequence>
<reference evidence="2" key="1">
    <citation type="submission" date="2022-11" db="UniProtKB">
        <authorList>
            <consortium name="WormBaseParasite"/>
        </authorList>
    </citation>
    <scope>IDENTIFICATION</scope>
</reference>
<dbReference type="WBParaSite" id="JU765_v2.g15886.t1">
    <property type="protein sequence ID" value="JU765_v2.g15886.t1"/>
    <property type="gene ID" value="JU765_v2.g15886"/>
</dbReference>
<protein>
    <submittedName>
        <fullName evidence="2">SAC3/GANP/THP3 conserved domain-containing protein</fullName>
    </submittedName>
</protein>
<dbReference type="Proteomes" id="UP000887576">
    <property type="component" value="Unplaced"/>
</dbReference>
<name>A0AC34QFP1_9BILA</name>
<accession>A0AC34QFP1</accession>